<dbReference type="InterPro" id="IPR004468">
    <property type="entry name" value="CTP_synthase"/>
</dbReference>
<dbReference type="GO" id="GO:0016787">
    <property type="term" value="F:hydrolase activity"/>
    <property type="evidence" value="ECO:0007669"/>
    <property type="project" value="UniProtKB-KW"/>
</dbReference>
<sequence length="172" mass="19645">RYARENQIPFFGICLGMQVAVIEFARNVTGLADANSSEINPSTSYPVIDLLPEQKDIEDLGGTMRLGLYPCKLAAGSLAEREYSDELVYERHRHRYEFNNEFRERIESGGLRISGTSPDGRLVEMIELPEHPWFLAVQFHPEFTSRPNRPQPLFRGFVRAALLRSESLEGKM</sequence>
<evidence type="ECO:0000256" key="1">
    <source>
        <dbReference type="ARBA" id="ARBA00005171"/>
    </source>
</evidence>
<evidence type="ECO:0000256" key="3">
    <source>
        <dbReference type="ARBA" id="ARBA00012291"/>
    </source>
</evidence>
<evidence type="ECO:0000313" key="11">
    <source>
        <dbReference type="EMBL" id="MBW7455593.1"/>
    </source>
</evidence>
<evidence type="ECO:0000256" key="2">
    <source>
        <dbReference type="ARBA" id="ARBA00007533"/>
    </source>
</evidence>
<dbReference type="CDD" id="cd01746">
    <property type="entry name" value="GATase1_CTP_Synthase"/>
    <property type="match status" value="1"/>
</dbReference>
<name>A0ABS7C3X8_9BACL</name>
<evidence type="ECO:0000256" key="5">
    <source>
        <dbReference type="ARBA" id="ARBA00022741"/>
    </source>
</evidence>
<dbReference type="PANTHER" id="PTHR11550:SF0">
    <property type="entry name" value="CTP SYNTHASE-RELATED"/>
    <property type="match status" value="1"/>
</dbReference>
<comment type="caution">
    <text evidence="11">The sequence shown here is derived from an EMBL/GenBank/DDBJ whole genome shotgun (WGS) entry which is preliminary data.</text>
</comment>
<feature type="non-terminal residue" evidence="11">
    <location>
        <position position="1"/>
    </location>
</feature>
<keyword evidence="8" id="KW-0665">Pyrimidine biosynthesis</keyword>
<keyword evidence="6" id="KW-0067">ATP-binding</keyword>
<dbReference type="Proteomes" id="UP001519887">
    <property type="component" value="Unassembled WGS sequence"/>
</dbReference>
<dbReference type="EMBL" id="JAHZIK010000391">
    <property type="protein sequence ID" value="MBW7455593.1"/>
    <property type="molecule type" value="Genomic_DNA"/>
</dbReference>
<feature type="domain" description="Glutamine amidotransferase" evidence="10">
    <location>
        <begin position="1"/>
        <end position="159"/>
    </location>
</feature>
<reference evidence="11 12" key="1">
    <citation type="submission" date="2021-07" db="EMBL/GenBank/DDBJ databases">
        <title>Paenibacillus radiodurans sp. nov., isolated from the southeastern edge of Tengger Desert.</title>
        <authorList>
            <person name="Zhang G."/>
        </authorList>
    </citation>
    <scope>NUCLEOTIDE SEQUENCE [LARGE SCALE GENOMIC DNA]</scope>
    <source>
        <strain evidence="11 12">CCM 7311</strain>
    </source>
</reference>
<proteinExistence type="inferred from homology"/>
<keyword evidence="12" id="KW-1185">Reference proteome</keyword>
<dbReference type="InterPro" id="IPR017926">
    <property type="entry name" value="GATASE"/>
</dbReference>
<evidence type="ECO:0000256" key="8">
    <source>
        <dbReference type="ARBA" id="ARBA00022975"/>
    </source>
</evidence>
<evidence type="ECO:0000256" key="4">
    <source>
        <dbReference type="ARBA" id="ARBA00022598"/>
    </source>
</evidence>
<keyword evidence="7" id="KW-0315">Glutamine amidotransferase</keyword>
<dbReference type="InterPro" id="IPR033828">
    <property type="entry name" value="GATase1_CTP_Synthase"/>
</dbReference>
<gene>
    <name evidence="11" type="ORF">K0U00_16330</name>
</gene>
<keyword evidence="11" id="KW-0378">Hydrolase</keyword>
<comment type="catalytic activity">
    <reaction evidence="9">
        <text>UTP + L-glutamine + ATP + H2O = CTP + L-glutamate + ADP + phosphate + 2 H(+)</text>
        <dbReference type="Rhea" id="RHEA:26426"/>
        <dbReference type="ChEBI" id="CHEBI:15377"/>
        <dbReference type="ChEBI" id="CHEBI:15378"/>
        <dbReference type="ChEBI" id="CHEBI:29985"/>
        <dbReference type="ChEBI" id="CHEBI:30616"/>
        <dbReference type="ChEBI" id="CHEBI:37563"/>
        <dbReference type="ChEBI" id="CHEBI:43474"/>
        <dbReference type="ChEBI" id="CHEBI:46398"/>
        <dbReference type="ChEBI" id="CHEBI:58359"/>
        <dbReference type="ChEBI" id="CHEBI:456216"/>
        <dbReference type="EC" id="6.3.4.2"/>
    </reaction>
</comment>
<evidence type="ECO:0000259" key="10">
    <source>
        <dbReference type="Pfam" id="PF00117"/>
    </source>
</evidence>
<dbReference type="EC" id="6.3.4.2" evidence="3"/>
<dbReference type="PANTHER" id="PTHR11550">
    <property type="entry name" value="CTP SYNTHASE"/>
    <property type="match status" value="1"/>
</dbReference>
<dbReference type="SUPFAM" id="SSF52317">
    <property type="entry name" value="Class I glutamine amidotransferase-like"/>
    <property type="match status" value="1"/>
</dbReference>
<accession>A0ABS7C3X8</accession>
<evidence type="ECO:0000256" key="7">
    <source>
        <dbReference type="ARBA" id="ARBA00022962"/>
    </source>
</evidence>
<organism evidence="11 12">
    <name type="scientific">Paenibacillus sepulcri</name>
    <dbReference type="NCBI Taxonomy" id="359917"/>
    <lineage>
        <taxon>Bacteria</taxon>
        <taxon>Bacillati</taxon>
        <taxon>Bacillota</taxon>
        <taxon>Bacilli</taxon>
        <taxon>Bacillales</taxon>
        <taxon>Paenibacillaceae</taxon>
        <taxon>Paenibacillus</taxon>
    </lineage>
</organism>
<evidence type="ECO:0000256" key="9">
    <source>
        <dbReference type="ARBA" id="ARBA00047781"/>
    </source>
</evidence>
<protein>
    <recommendedName>
        <fullName evidence="3">CTP synthase (glutamine hydrolyzing)</fullName>
        <ecNumber evidence="3">6.3.4.2</ecNumber>
    </recommendedName>
</protein>
<evidence type="ECO:0000313" key="12">
    <source>
        <dbReference type="Proteomes" id="UP001519887"/>
    </source>
</evidence>
<dbReference type="Pfam" id="PF00117">
    <property type="entry name" value="GATase"/>
    <property type="match status" value="1"/>
</dbReference>
<keyword evidence="4" id="KW-0436">Ligase</keyword>
<comment type="similarity">
    <text evidence="2">Belongs to the CTP synthase family.</text>
</comment>
<dbReference type="InterPro" id="IPR029062">
    <property type="entry name" value="Class_I_gatase-like"/>
</dbReference>
<comment type="pathway">
    <text evidence="1">Pyrimidine metabolism; CTP biosynthesis via de novo pathway; CTP from UDP: step 2/2.</text>
</comment>
<keyword evidence="5" id="KW-0547">Nucleotide-binding</keyword>
<evidence type="ECO:0000256" key="6">
    <source>
        <dbReference type="ARBA" id="ARBA00022840"/>
    </source>
</evidence>
<dbReference type="Gene3D" id="3.40.50.880">
    <property type="match status" value="1"/>
</dbReference>
<dbReference type="PROSITE" id="PS51273">
    <property type="entry name" value="GATASE_TYPE_1"/>
    <property type="match status" value="1"/>
</dbReference>